<evidence type="ECO:0000313" key="2">
    <source>
        <dbReference type="Proteomes" id="UP000196118"/>
    </source>
</evidence>
<name>A0A1Y0VWF6_PEDPE</name>
<dbReference type="AlphaFoldDB" id="A0A1Y0VWF6"/>
<dbReference type="EMBL" id="CP021474">
    <property type="protein sequence ID" value="ARW19908.1"/>
    <property type="molecule type" value="Genomic_DNA"/>
</dbReference>
<dbReference type="Proteomes" id="UP000196118">
    <property type="component" value="Chromosome"/>
</dbReference>
<organism evidence="1 2">
    <name type="scientific">Pediococcus pentosaceus</name>
    <dbReference type="NCBI Taxonomy" id="1255"/>
    <lineage>
        <taxon>Bacteria</taxon>
        <taxon>Bacillati</taxon>
        <taxon>Bacillota</taxon>
        <taxon>Bacilli</taxon>
        <taxon>Lactobacillales</taxon>
        <taxon>Lactobacillaceae</taxon>
        <taxon>Pediococcus</taxon>
    </lineage>
</organism>
<gene>
    <name evidence="1" type="ORF">S100892_01336</name>
</gene>
<protein>
    <submittedName>
        <fullName evidence="1">Uncharacterized protein</fullName>
    </submittedName>
</protein>
<reference evidence="1 2" key="1">
    <citation type="submission" date="2017-05" db="EMBL/GenBank/DDBJ databases">
        <title>Genome sequence of Pediococcus pentosaceus strain SRCM100892.</title>
        <authorList>
            <person name="Cho S.H."/>
        </authorList>
    </citation>
    <scope>NUCLEOTIDE SEQUENCE [LARGE SCALE GENOMIC DNA]</scope>
    <source>
        <strain evidence="1 2">SRCM100892</strain>
    </source>
</reference>
<accession>A0A1Y0VWF6</accession>
<sequence>MKNTPNTIDVSFMKFVNGKLKPHRNVYTFHIRKDFREWLPLNAQYAIIGQEKYLPQLVMVRKVYREDIEDTGKKYATFTDFQEVTL</sequence>
<evidence type="ECO:0000313" key="1">
    <source>
        <dbReference type="EMBL" id="ARW19908.1"/>
    </source>
</evidence>
<proteinExistence type="predicted"/>